<dbReference type="Proteomes" id="UP001066276">
    <property type="component" value="Chromosome 8"/>
</dbReference>
<accession>A0AAV7NXD3</accession>
<feature type="compositionally biased region" description="Basic and acidic residues" evidence="1">
    <location>
        <begin position="38"/>
        <end position="61"/>
    </location>
</feature>
<sequence>MSSRAAEQVAMTTLNASSRKCPGGTVLGNDLAWNDNFWVKEEGLKDGERERRGDRVWQGEKEQEDAITEAEDPRKAEEEKGREDLRGKQTGSEEDPNGDTDTARSNEEVEKEGESRGSFGIGGDWRPARKEDTAKEPHHVPGGVWLYKVGRFFTSNVPVAVKGH</sequence>
<evidence type="ECO:0000256" key="1">
    <source>
        <dbReference type="SAM" id="MobiDB-lite"/>
    </source>
</evidence>
<feature type="compositionally biased region" description="Polar residues" evidence="1">
    <location>
        <begin position="1"/>
        <end position="18"/>
    </location>
</feature>
<reference evidence="2" key="1">
    <citation type="journal article" date="2022" name="bioRxiv">
        <title>Sequencing and chromosome-scale assembly of the giantPleurodeles waltlgenome.</title>
        <authorList>
            <person name="Brown T."/>
            <person name="Elewa A."/>
            <person name="Iarovenko S."/>
            <person name="Subramanian E."/>
            <person name="Araus A.J."/>
            <person name="Petzold A."/>
            <person name="Susuki M."/>
            <person name="Suzuki K.-i.T."/>
            <person name="Hayashi T."/>
            <person name="Toyoda A."/>
            <person name="Oliveira C."/>
            <person name="Osipova E."/>
            <person name="Leigh N.D."/>
            <person name="Simon A."/>
            <person name="Yun M.H."/>
        </authorList>
    </citation>
    <scope>NUCLEOTIDE SEQUENCE</scope>
    <source>
        <strain evidence="2">20211129_DDA</strain>
        <tissue evidence="2">Liver</tissue>
    </source>
</reference>
<feature type="compositionally biased region" description="Basic and acidic residues" evidence="1">
    <location>
        <begin position="71"/>
        <end position="87"/>
    </location>
</feature>
<feature type="compositionally biased region" description="Basic and acidic residues" evidence="1">
    <location>
        <begin position="126"/>
        <end position="139"/>
    </location>
</feature>
<protein>
    <submittedName>
        <fullName evidence="2">Uncharacterized protein</fullName>
    </submittedName>
</protein>
<proteinExistence type="predicted"/>
<organism evidence="2 3">
    <name type="scientific">Pleurodeles waltl</name>
    <name type="common">Iberian ribbed newt</name>
    <dbReference type="NCBI Taxonomy" id="8319"/>
    <lineage>
        <taxon>Eukaryota</taxon>
        <taxon>Metazoa</taxon>
        <taxon>Chordata</taxon>
        <taxon>Craniata</taxon>
        <taxon>Vertebrata</taxon>
        <taxon>Euteleostomi</taxon>
        <taxon>Amphibia</taxon>
        <taxon>Batrachia</taxon>
        <taxon>Caudata</taxon>
        <taxon>Salamandroidea</taxon>
        <taxon>Salamandridae</taxon>
        <taxon>Pleurodelinae</taxon>
        <taxon>Pleurodeles</taxon>
    </lineage>
</organism>
<name>A0AAV7NXD3_PLEWA</name>
<feature type="region of interest" description="Disordered" evidence="1">
    <location>
        <begin position="1"/>
        <end position="142"/>
    </location>
</feature>
<keyword evidence="3" id="KW-1185">Reference proteome</keyword>
<evidence type="ECO:0000313" key="3">
    <source>
        <dbReference type="Proteomes" id="UP001066276"/>
    </source>
</evidence>
<gene>
    <name evidence="2" type="ORF">NDU88_006183</name>
</gene>
<dbReference type="AlphaFoldDB" id="A0AAV7NXD3"/>
<comment type="caution">
    <text evidence="2">The sequence shown here is derived from an EMBL/GenBank/DDBJ whole genome shotgun (WGS) entry which is preliminary data.</text>
</comment>
<feature type="compositionally biased region" description="Basic and acidic residues" evidence="1">
    <location>
        <begin position="101"/>
        <end position="115"/>
    </location>
</feature>
<evidence type="ECO:0000313" key="2">
    <source>
        <dbReference type="EMBL" id="KAJ1117988.1"/>
    </source>
</evidence>
<dbReference type="EMBL" id="JANPWB010000012">
    <property type="protein sequence ID" value="KAJ1117988.1"/>
    <property type="molecule type" value="Genomic_DNA"/>
</dbReference>